<dbReference type="EMBL" id="LR743597">
    <property type="protein sequence ID" value="CAA2627314.1"/>
    <property type="molecule type" value="Genomic_DNA"/>
</dbReference>
<gene>
    <name evidence="2" type="ORF">SI7747_10012967</name>
</gene>
<feature type="region of interest" description="Disordered" evidence="1">
    <location>
        <begin position="18"/>
        <end position="53"/>
    </location>
</feature>
<proteinExistence type="predicted"/>
<dbReference type="AlphaFoldDB" id="A0A7I8J908"/>
<evidence type="ECO:0000256" key="1">
    <source>
        <dbReference type="SAM" id="MobiDB-lite"/>
    </source>
</evidence>
<dbReference type="EMBL" id="CACRZD030000010">
    <property type="protein sequence ID" value="CAA6666574.1"/>
    <property type="molecule type" value="Genomic_DNA"/>
</dbReference>
<dbReference type="Proteomes" id="UP001189122">
    <property type="component" value="Unassembled WGS sequence"/>
</dbReference>
<protein>
    <submittedName>
        <fullName evidence="2">Uncharacterized protein</fullName>
    </submittedName>
</protein>
<accession>A0A7I8J908</accession>
<name>A0A7I8J908_SPIIN</name>
<sequence>MIWVGYVAIVYWAQNSVQTPRRRPGSCSRRHRRRSSRGRGPPRRRSPPARCGR</sequence>
<evidence type="ECO:0000313" key="2">
    <source>
        <dbReference type="EMBL" id="CAA2627314.1"/>
    </source>
</evidence>
<feature type="compositionally biased region" description="Basic residues" evidence="1">
    <location>
        <begin position="20"/>
        <end position="53"/>
    </location>
</feature>
<reference evidence="2 3" key="1">
    <citation type="submission" date="2019-12" db="EMBL/GenBank/DDBJ databases">
        <authorList>
            <person name="Scholz U."/>
            <person name="Mascher M."/>
            <person name="Fiebig A."/>
        </authorList>
    </citation>
    <scope>NUCLEOTIDE SEQUENCE</scope>
</reference>
<keyword evidence="3" id="KW-1185">Reference proteome</keyword>
<organism evidence="2">
    <name type="scientific">Spirodela intermedia</name>
    <name type="common">Intermediate duckweed</name>
    <dbReference type="NCBI Taxonomy" id="51605"/>
    <lineage>
        <taxon>Eukaryota</taxon>
        <taxon>Viridiplantae</taxon>
        <taxon>Streptophyta</taxon>
        <taxon>Embryophyta</taxon>
        <taxon>Tracheophyta</taxon>
        <taxon>Spermatophyta</taxon>
        <taxon>Magnoliopsida</taxon>
        <taxon>Liliopsida</taxon>
        <taxon>Araceae</taxon>
        <taxon>Lemnoideae</taxon>
        <taxon>Spirodela</taxon>
    </lineage>
</organism>
<evidence type="ECO:0000313" key="3">
    <source>
        <dbReference type="Proteomes" id="UP001189122"/>
    </source>
</evidence>